<evidence type="ECO:0000256" key="7">
    <source>
        <dbReference type="ARBA" id="ARBA00023436"/>
    </source>
</evidence>
<feature type="domain" description="S1 motif" evidence="8">
    <location>
        <begin position="33"/>
        <end position="113"/>
    </location>
</feature>
<dbReference type="InterPro" id="IPR012340">
    <property type="entry name" value="NA-bd_OB-fold"/>
</dbReference>
<dbReference type="Pfam" id="PF10150">
    <property type="entry name" value="RNase_E_G"/>
    <property type="match status" value="1"/>
</dbReference>
<dbReference type="EMBL" id="LT622869">
    <property type="protein sequence ID" value="SCW22481.1"/>
    <property type="molecule type" value="Genomic_DNA"/>
</dbReference>
<accession>A0A1G4NUW3</accession>
<dbReference type="GO" id="GO:0005737">
    <property type="term" value="C:cytoplasm"/>
    <property type="evidence" value="ECO:0007669"/>
    <property type="project" value="TreeGrafter"/>
</dbReference>
<evidence type="ECO:0000256" key="1">
    <source>
        <dbReference type="ARBA" id="ARBA00001946"/>
    </source>
</evidence>
<organism evidence="9">
    <name type="scientific">Liagora harveyana</name>
    <dbReference type="NCBI Taxonomy" id="406718"/>
    <lineage>
        <taxon>Eukaryota</taxon>
        <taxon>Rhodophyta</taxon>
        <taxon>Florideophyceae</taxon>
        <taxon>Nemaliophycidae</taxon>
        <taxon>Nemaliales</taxon>
        <taxon>Liagoraceae</taxon>
        <taxon>Liagora</taxon>
    </lineage>
</organism>
<sequence length="478" mass="55359">MVKKIIVSQLNNIAAIIHNSKIQELVIKRDTYQVNDIYIGIVRKIFTSINAAFIKLNYTQKSGFIHISDTKYLYNLKYLSIYNIADVISLQQKILVQIIKEPTVTKGPRLTTNIHLSGQYVILMPFNNTICIGQNIYDENERAFLRALGILVKPFRMGILFKETSVGIDEKILIKDIRELSRKWNFIEKSALTTSGPRLLYYDSSIIHKILRDHFNRQITMVITDSKNSLKQIHEYLIGQHIIPQKQQLCIQLYNNKKCILERFGINSVIFNILKPKVELASGIHLVIESSEALTTIDVNSGSFQHDKHNHDAILQTNCLAATEIGYQIKIRNLNGIIVIDFIDMKSHQDQLTLLEHLNKVLIYDEAKPEIVQLSELGLVELTRRRRGQSITEVFGEAKNHQKGIHNHAGKMMKEHNSTDSHHYQKDVNAIFFKKKFNHFDQINNHKKKKNIFKNLKYQHIVPLNLYYSTIDQTIEYS</sequence>
<evidence type="ECO:0000256" key="4">
    <source>
        <dbReference type="ARBA" id="ARBA00022801"/>
    </source>
</evidence>
<gene>
    <name evidence="9" type="primary">rne</name>
    <name evidence="9" type="ORF">J0237_16</name>
</gene>
<dbReference type="PANTHER" id="PTHR30001">
    <property type="entry name" value="RIBONUCLEASE"/>
    <property type="match status" value="1"/>
</dbReference>
<evidence type="ECO:0000259" key="8">
    <source>
        <dbReference type="SMART" id="SM00316"/>
    </source>
</evidence>
<name>A0A1G4NUW3_9FLOR</name>
<dbReference type="RefSeq" id="YP_009314227.1">
    <property type="nucleotide sequence ID" value="NC_031661.1"/>
</dbReference>
<evidence type="ECO:0000256" key="3">
    <source>
        <dbReference type="ARBA" id="ARBA00022723"/>
    </source>
</evidence>
<dbReference type="GO" id="GO:0046872">
    <property type="term" value="F:metal ion binding"/>
    <property type="evidence" value="ECO:0007669"/>
    <property type="project" value="UniProtKB-KW"/>
</dbReference>
<dbReference type="Gene3D" id="2.40.50.140">
    <property type="entry name" value="Nucleic acid-binding proteins"/>
    <property type="match status" value="1"/>
</dbReference>
<comment type="cofactor">
    <cofactor evidence="1">
        <name>Mg(2+)</name>
        <dbReference type="ChEBI" id="CHEBI:18420"/>
    </cofactor>
</comment>
<evidence type="ECO:0000256" key="2">
    <source>
        <dbReference type="ARBA" id="ARBA00005522"/>
    </source>
</evidence>
<evidence type="ECO:0000313" key="9">
    <source>
        <dbReference type="EMBL" id="SCW22481.1"/>
    </source>
</evidence>
<dbReference type="GO" id="GO:0004540">
    <property type="term" value="F:RNA nuclease activity"/>
    <property type="evidence" value="ECO:0007669"/>
    <property type="project" value="InterPro"/>
</dbReference>
<dbReference type="AlphaFoldDB" id="A0A1G4NUW3"/>
<evidence type="ECO:0000256" key="5">
    <source>
        <dbReference type="ARBA" id="ARBA00022842"/>
    </source>
</evidence>
<geneLocation type="chloroplast" evidence="9"/>
<reference evidence="9" key="2">
    <citation type="submission" date="2016-10" db="EMBL/GenBank/DDBJ databases">
        <authorList>
            <person name="de Groot N.N."/>
        </authorList>
    </citation>
    <scope>NUCLEOTIDE SEQUENCE</scope>
</reference>
<keyword evidence="5" id="KW-0460">Magnesium</keyword>
<dbReference type="CDD" id="cd04453">
    <property type="entry name" value="S1_RNase_E"/>
    <property type="match status" value="1"/>
</dbReference>
<protein>
    <submittedName>
        <fullName evidence="9">Ribonuclease E</fullName>
    </submittedName>
</protein>
<dbReference type="GO" id="GO:0006364">
    <property type="term" value="P:rRNA processing"/>
    <property type="evidence" value="ECO:0007669"/>
    <property type="project" value="TreeGrafter"/>
</dbReference>
<keyword evidence="4" id="KW-0378">Hydrolase</keyword>
<reference evidence="9" key="1">
    <citation type="submission" date="2016-10" db="EMBL/GenBank/DDBJ databases">
        <title>Chloroplast genomes as a tool to resolve red algal phylogenies: a case study in the Nemaliales.</title>
        <authorList>
            <person name="Costa J.F."/>
            <person name="Lin S.M."/>
            <person name="Macaya E.C."/>
            <person name="Fernandez-Garcia C."/>
            <person name="Verbruggen H."/>
        </authorList>
    </citation>
    <scope>NUCLEOTIDE SEQUENCE</scope>
</reference>
<dbReference type="InterPro" id="IPR019307">
    <property type="entry name" value="RNA-bd_AU-1/RNase_E/G"/>
</dbReference>
<comment type="similarity">
    <text evidence="2">Belongs to the RNase E/G family.</text>
</comment>
<dbReference type="GO" id="GO:0003723">
    <property type="term" value="F:RNA binding"/>
    <property type="evidence" value="ECO:0007669"/>
    <property type="project" value="UniProtKB-KW"/>
</dbReference>
<keyword evidence="9" id="KW-0150">Chloroplast</keyword>
<dbReference type="InterPro" id="IPR004659">
    <property type="entry name" value="RNase_E/G"/>
</dbReference>
<dbReference type="InterPro" id="IPR003029">
    <property type="entry name" value="S1_domain"/>
</dbReference>
<evidence type="ECO:0000256" key="6">
    <source>
        <dbReference type="ARBA" id="ARBA00022884"/>
    </source>
</evidence>
<comment type="function">
    <text evidence="7">Involved in intercistronic processing of primary transcripts from chloroplast operons. The endonucleolytic activity of the enzyme depends on the number of phosphates at the 5' end, is inhibited by structured RNA, and preferentially cleaves A/U-rich sequences.</text>
</comment>
<dbReference type="PANTHER" id="PTHR30001:SF0">
    <property type="entry name" value="RIBONUCLEASE G"/>
    <property type="match status" value="1"/>
</dbReference>
<dbReference type="GeneID" id="29999306"/>
<proteinExistence type="inferred from homology"/>
<dbReference type="NCBIfam" id="TIGR00757">
    <property type="entry name" value="RNaseEG"/>
    <property type="match status" value="1"/>
</dbReference>
<dbReference type="SMART" id="SM00316">
    <property type="entry name" value="S1"/>
    <property type="match status" value="1"/>
</dbReference>
<dbReference type="SUPFAM" id="SSF50249">
    <property type="entry name" value="Nucleic acid-binding proteins"/>
    <property type="match status" value="1"/>
</dbReference>
<dbReference type="GO" id="GO:0016787">
    <property type="term" value="F:hydrolase activity"/>
    <property type="evidence" value="ECO:0007669"/>
    <property type="project" value="UniProtKB-KW"/>
</dbReference>
<keyword evidence="9" id="KW-0934">Plastid</keyword>
<keyword evidence="6" id="KW-0694">RNA-binding</keyword>
<keyword evidence="3" id="KW-0479">Metal-binding</keyword>